<gene>
    <name evidence="3" type="primary">LOC107828130</name>
</gene>
<dbReference type="Gene3D" id="3.10.10.10">
    <property type="entry name" value="HIV Type 1 Reverse Transcriptase, subunit A, domain 1"/>
    <property type="match status" value="1"/>
</dbReference>
<dbReference type="PROSITE" id="PS50878">
    <property type="entry name" value="RT_POL"/>
    <property type="match status" value="1"/>
</dbReference>
<dbReference type="Pfam" id="PF13456">
    <property type="entry name" value="RVT_3"/>
    <property type="match status" value="1"/>
</dbReference>
<dbReference type="InterPro" id="IPR043128">
    <property type="entry name" value="Rev_trsase/Diguanyl_cyclase"/>
</dbReference>
<dbReference type="STRING" id="4097.A0A1S4DCD5"/>
<dbReference type="CDD" id="cd09279">
    <property type="entry name" value="RNase_HI_like"/>
    <property type="match status" value="1"/>
</dbReference>
<reference evidence="3" key="1">
    <citation type="submission" date="2025-08" db="UniProtKB">
        <authorList>
            <consortium name="RefSeq"/>
        </authorList>
    </citation>
    <scope>IDENTIFICATION</scope>
</reference>
<evidence type="ECO:0000259" key="1">
    <source>
        <dbReference type="PROSITE" id="PS50878"/>
    </source>
</evidence>
<dbReference type="PROSITE" id="PS50879">
    <property type="entry name" value="RNASE_H_1"/>
    <property type="match status" value="1"/>
</dbReference>
<evidence type="ECO:0000313" key="3">
    <source>
        <dbReference type="RefSeq" id="XP_016510874.1"/>
    </source>
</evidence>
<dbReference type="OrthoDB" id="1936626at2759"/>
<dbReference type="Gene3D" id="3.30.70.270">
    <property type="match status" value="1"/>
</dbReference>
<organism evidence="3">
    <name type="scientific">Nicotiana tabacum</name>
    <name type="common">Common tobacco</name>
    <dbReference type="NCBI Taxonomy" id="4097"/>
    <lineage>
        <taxon>Eukaryota</taxon>
        <taxon>Viridiplantae</taxon>
        <taxon>Streptophyta</taxon>
        <taxon>Embryophyta</taxon>
        <taxon>Tracheophyta</taxon>
        <taxon>Spermatophyta</taxon>
        <taxon>Magnoliopsida</taxon>
        <taxon>eudicotyledons</taxon>
        <taxon>Gunneridae</taxon>
        <taxon>Pentapetalae</taxon>
        <taxon>asterids</taxon>
        <taxon>lamiids</taxon>
        <taxon>Solanales</taxon>
        <taxon>Solanaceae</taxon>
        <taxon>Nicotianoideae</taxon>
        <taxon>Nicotianeae</taxon>
        <taxon>Nicotiana</taxon>
    </lineage>
</organism>
<dbReference type="PaxDb" id="4097-A0A1S4DCD5"/>
<name>A0A1S4DCD5_TOBAC</name>
<sequence length="440" mass="50118">MVKKKNEKWWMCVDFTDLNEAGLKDSFPLPHIDQLIDATSGHELLRFLDAYSGYNQILVEEEDQEKTTFITHQGMYCYRVMPFGLKNTGATYQRLVTRMFKDQLGKTMEVYIDDMLVKSRHKEDHIDHLKEAFDILRRYGMKLNPEKYAFGVTSGKVFGFLVQRLTGRITALSWFISRSSDKCHKFLGVLKKDNNLLWSSKCVQAVKELKAYLSSLPLLAKAEPRERLLVYRHIRSSSERSPGPRRQSTKIMPEVEKEAAHASPQTQDQWILYTDGGSNASGSGLGLVLEVPTGEVIRQSKRYPNMTNNEAEYEVLIAGLRLALKYGARRVILHCDSQFVVNQVTGTFQIKKQRLQKYQAKIYKLLPEFDECQLDRIPRAQNTKANGLAKLAAATKSITGEGNVVTLHSSIDQIEVVRPHNPVCGPHFETDWSGWLSVVA</sequence>
<dbReference type="InterPro" id="IPR053134">
    <property type="entry name" value="RNA-dir_DNA_polymerase"/>
</dbReference>
<dbReference type="SMR" id="A0A1S4DCD5"/>
<dbReference type="CDD" id="cd01647">
    <property type="entry name" value="RT_LTR"/>
    <property type="match status" value="1"/>
</dbReference>
<protein>
    <recommendedName>
        <fullName evidence="4">RNA-directed DNA polymerase homolog</fullName>
    </recommendedName>
</protein>
<dbReference type="Pfam" id="PF00078">
    <property type="entry name" value="RVT_1"/>
    <property type="match status" value="1"/>
</dbReference>
<dbReference type="InterPro" id="IPR043502">
    <property type="entry name" value="DNA/RNA_pol_sf"/>
</dbReference>
<dbReference type="RefSeq" id="XP_016510874.1">
    <property type="nucleotide sequence ID" value="XM_016655388.1"/>
</dbReference>
<dbReference type="InterPro" id="IPR036397">
    <property type="entry name" value="RNaseH_sf"/>
</dbReference>
<evidence type="ECO:0008006" key="4">
    <source>
        <dbReference type="Google" id="ProtNLM"/>
    </source>
</evidence>
<dbReference type="AlphaFoldDB" id="A0A1S4DCD5"/>
<dbReference type="InterPro" id="IPR002156">
    <property type="entry name" value="RNaseH_domain"/>
</dbReference>
<evidence type="ECO:0000259" key="2">
    <source>
        <dbReference type="PROSITE" id="PS50879"/>
    </source>
</evidence>
<dbReference type="PANTHER" id="PTHR24559">
    <property type="entry name" value="TRANSPOSON TY3-I GAG-POL POLYPROTEIN"/>
    <property type="match status" value="1"/>
</dbReference>
<proteinExistence type="predicted"/>
<dbReference type="SUPFAM" id="SSF56672">
    <property type="entry name" value="DNA/RNA polymerases"/>
    <property type="match status" value="1"/>
</dbReference>
<dbReference type="GO" id="GO:0004523">
    <property type="term" value="F:RNA-DNA hybrid ribonuclease activity"/>
    <property type="evidence" value="ECO:0007669"/>
    <property type="project" value="InterPro"/>
</dbReference>
<dbReference type="Gene3D" id="3.30.420.10">
    <property type="entry name" value="Ribonuclease H-like superfamily/Ribonuclease H"/>
    <property type="match status" value="1"/>
</dbReference>
<dbReference type="PANTHER" id="PTHR24559:SF431">
    <property type="entry name" value="RNA-DIRECTED DNA POLYMERASE HOMOLOG"/>
    <property type="match status" value="1"/>
</dbReference>
<accession>A0A1S4DCD5</accession>
<dbReference type="InterPro" id="IPR000477">
    <property type="entry name" value="RT_dom"/>
</dbReference>
<feature type="domain" description="Reverse transcriptase" evidence="1">
    <location>
        <begin position="1"/>
        <end position="162"/>
    </location>
</feature>
<dbReference type="KEGG" id="nta:107828130"/>
<feature type="domain" description="RNase H type-1" evidence="2">
    <location>
        <begin position="266"/>
        <end position="398"/>
    </location>
</feature>
<dbReference type="GO" id="GO:0003676">
    <property type="term" value="F:nucleic acid binding"/>
    <property type="evidence" value="ECO:0007669"/>
    <property type="project" value="InterPro"/>
</dbReference>